<feature type="region of interest" description="Disordered" evidence="1">
    <location>
        <begin position="391"/>
        <end position="410"/>
    </location>
</feature>
<dbReference type="OrthoDB" id="2439263at2759"/>
<feature type="region of interest" description="Disordered" evidence="1">
    <location>
        <begin position="16"/>
        <end position="92"/>
    </location>
</feature>
<dbReference type="EMBL" id="MCFF01000034">
    <property type="protein sequence ID" value="ORZ09333.1"/>
    <property type="molecule type" value="Genomic_DNA"/>
</dbReference>
<feature type="compositionally biased region" description="Basic and acidic residues" evidence="1">
    <location>
        <begin position="46"/>
        <end position="57"/>
    </location>
</feature>
<protein>
    <submittedName>
        <fullName evidence="2">Uncharacterized protein</fullName>
    </submittedName>
</protein>
<feature type="region of interest" description="Disordered" evidence="1">
    <location>
        <begin position="226"/>
        <end position="261"/>
    </location>
</feature>
<dbReference type="RefSeq" id="XP_021878786.1">
    <property type="nucleotide sequence ID" value="XM_022025058.1"/>
</dbReference>
<dbReference type="AlphaFoldDB" id="A0A1Y2GFD9"/>
<feature type="compositionally biased region" description="Polar residues" evidence="1">
    <location>
        <begin position="112"/>
        <end position="127"/>
    </location>
</feature>
<feature type="region of interest" description="Disordered" evidence="1">
    <location>
        <begin position="176"/>
        <end position="211"/>
    </location>
</feature>
<accession>A0A1Y2GFD9</accession>
<feature type="compositionally biased region" description="Low complexity" evidence="1">
    <location>
        <begin position="144"/>
        <end position="158"/>
    </location>
</feature>
<dbReference type="Proteomes" id="UP000193648">
    <property type="component" value="Unassembled WGS sequence"/>
</dbReference>
<name>A0A1Y2GFD9_9FUNG</name>
<dbReference type="GeneID" id="33566902"/>
<evidence type="ECO:0000313" key="3">
    <source>
        <dbReference type="Proteomes" id="UP000193648"/>
    </source>
</evidence>
<feature type="region of interest" description="Disordered" evidence="1">
    <location>
        <begin position="326"/>
        <end position="349"/>
    </location>
</feature>
<evidence type="ECO:0000313" key="2">
    <source>
        <dbReference type="EMBL" id="ORZ09333.1"/>
    </source>
</evidence>
<evidence type="ECO:0000256" key="1">
    <source>
        <dbReference type="SAM" id="MobiDB-lite"/>
    </source>
</evidence>
<comment type="caution">
    <text evidence="2">The sequence shown here is derived from an EMBL/GenBank/DDBJ whole genome shotgun (WGS) entry which is preliminary data.</text>
</comment>
<feature type="compositionally biased region" description="Polar residues" evidence="1">
    <location>
        <begin position="251"/>
        <end position="261"/>
    </location>
</feature>
<organism evidence="2 3">
    <name type="scientific">Lobosporangium transversale</name>
    <dbReference type="NCBI Taxonomy" id="64571"/>
    <lineage>
        <taxon>Eukaryota</taxon>
        <taxon>Fungi</taxon>
        <taxon>Fungi incertae sedis</taxon>
        <taxon>Mucoromycota</taxon>
        <taxon>Mortierellomycotina</taxon>
        <taxon>Mortierellomycetes</taxon>
        <taxon>Mortierellales</taxon>
        <taxon>Mortierellaceae</taxon>
        <taxon>Lobosporangium</taxon>
    </lineage>
</organism>
<feature type="region of interest" description="Disordered" evidence="1">
    <location>
        <begin position="112"/>
        <end position="164"/>
    </location>
</feature>
<dbReference type="InParanoid" id="A0A1Y2GFD9"/>
<gene>
    <name evidence="2" type="ORF">BCR41DRAFT_358543</name>
</gene>
<feature type="compositionally biased region" description="Low complexity" evidence="1">
    <location>
        <begin position="232"/>
        <end position="241"/>
    </location>
</feature>
<feature type="compositionally biased region" description="Low complexity" evidence="1">
    <location>
        <begin position="330"/>
        <end position="339"/>
    </location>
</feature>
<feature type="compositionally biased region" description="Basic and acidic residues" evidence="1">
    <location>
        <begin position="19"/>
        <end position="37"/>
    </location>
</feature>
<keyword evidence="3" id="KW-1185">Reference proteome</keyword>
<proteinExistence type="predicted"/>
<feature type="compositionally biased region" description="Low complexity" evidence="1">
    <location>
        <begin position="79"/>
        <end position="92"/>
    </location>
</feature>
<reference evidence="2 3" key="1">
    <citation type="submission" date="2016-07" db="EMBL/GenBank/DDBJ databases">
        <title>Pervasive Adenine N6-methylation of Active Genes in Fungi.</title>
        <authorList>
            <consortium name="DOE Joint Genome Institute"/>
            <person name="Mondo S.J."/>
            <person name="Dannebaum R.O."/>
            <person name="Kuo R.C."/>
            <person name="Labutti K."/>
            <person name="Haridas S."/>
            <person name="Kuo A."/>
            <person name="Salamov A."/>
            <person name="Ahrendt S.R."/>
            <person name="Lipzen A."/>
            <person name="Sullivan W."/>
            <person name="Andreopoulos W.B."/>
            <person name="Clum A."/>
            <person name="Lindquist E."/>
            <person name="Daum C."/>
            <person name="Ramamoorthy G.K."/>
            <person name="Gryganskyi A."/>
            <person name="Culley D."/>
            <person name="Magnuson J.K."/>
            <person name="James T.Y."/>
            <person name="O'Malley M.A."/>
            <person name="Stajich J.E."/>
            <person name="Spatafora J.W."/>
            <person name="Visel A."/>
            <person name="Grigoriev I.V."/>
        </authorList>
    </citation>
    <scope>NUCLEOTIDE SEQUENCE [LARGE SCALE GENOMIC DNA]</scope>
    <source>
        <strain evidence="2 3">NRRL 3116</strain>
    </source>
</reference>
<sequence>MASVIVFPNVTTHRKLPHLSRESKDPKVETKDTKISRENLPVLFDHNMDPLSARDHAPLTPPGPSSSSPGERSKGFVPSDASSLSLKSPSSVSLCNDISHTNGQNLLSNTAASESKSALTTTGHNQGSGDGFTMDDNFSKRGSIKISKPNSASAKNSAMATSPLSRRAIRAGLSDVNPATATPMPHPSILNSNSAATAAAPERGQRGVQGHEDAAVATVAQQINHDNNAHHQQQQQQQQQQLHPSDGPHGPNSSALSLPLSVSTTPPLEVLSSSLSPPESKTMRIALYDAFGCLYHPIQHTHHHASSSFSSSSSLSSMSSSTAMSYGRLSNASSSSTSSGVTVPSDETIPLIGISPRSSPMLRPHLGPSAPITPLDLYAEGHVGEGGYFGSKNGSMSSPPPNGLNRSGSSRHLYVHHSHNHHPHHHPYSYSHHLHQSMDSAKTLKSRGSSLDYNLNPTEHPVLCSLQMLSLTHPHPPEHYHPHLGHDLGHDRVSITSSSTLFEKQS</sequence>